<dbReference type="InterPro" id="IPR013149">
    <property type="entry name" value="ADH-like_C"/>
</dbReference>
<dbReference type="Gene3D" id="3.40.50.720">
    <property type="entry name" value="NAD(P)-binding Rossmann-like Domain"/>
    <property type="match status" value="1"/>
</dbReference>
<evidence type="ECO:0000313" key="3">
    <source>
        <dbReference type="Proteomes" id="UP000631300"/>
    </source>
</evidence>
<dbReference type="PANTHER" id="PTHR45033:SF2">
    <property type="entry name" value="ZINC-TYPE ALCOHOL DEHYDROGENASE-LIKE PROTEIN C1773.06C"/>
    <property type="match status" value="1"/>
</dbReference>
<gene>
    <name evidence="2" type="ORF">GCM10007391_03940</name>
</gene>
<dbReference type="RefSeq" id="WP_189403403.1">
    <property type="nucleotide sequence ID" value="NZ_BMXP01000001.1"/>
</dbReference>
<proteinExistence type="predicted"/>
<protein>
    <submittedName>
        <fullName evidence="2">Alcohol dehydrogenase</fullName>
    </submittedName>
</protein>
<dbReference type="SUPFAM" id="SSF50129">
    <property type="entry name" value="GroES-like"/>
    <property type="match status" value="1"/>
</dbReference>
<evidence type="ECO:0000259" key="1">
    <source>
        <dbReference type="SMART" id="SM00829"/>
    </source>
</evidence>
<dbReference type="CDD" id="cd08276">
    <property type="entry name" value="MDR7"/>
    <property type="match status" value="1"/>
</dbReference>
<dbReference type="InterPro" id="IPR020843">
    <property type="entry name" value="ER"/>
</dbReference>
<dbReference type="InterPro" id="IPR011032">
    <property type="entry name" value="GroES-like_sf"/>
</dbReference>
<feature type="domain" description="Enoyl reductase (ER)" evidence="1">
    <location>
        <begin position="12"/>
        <end position="334"/>
    </location>
</feature>
<reference evidence="2" key="2">
    <citation type="submission" date="2020-09" db="EMBL/GenBank/DDBJ databases">
        <authorList>
            <person name="Sun Q."/>
            <person name="Kim S."/>
        </authorList>
    </citation>
    <scope>NUCLEOTIDE SEQUENCE</scope>
    <source>
        <strain evidence="2">KCTC 22164</strain>
    </source>
</reference>
<dbReference type="InterPro" id="IPR036291">
    <property type="entry name" value="NAD(P)-bd_dom_sf"/>
</dbReference>
<dbReference type="GO" id="GO:0016491">
    <property type="term" value="F:oxidoreductase activity"/>
    <property type="evidence" value="ECO:0007669"/>
    <property type="project" value="InterPro"/>
</dbReference>
<dbReference type="SMART" id="SM00829">
    <property type="entry name" value="PKS_ER"/>
    <property type="match status" value="1"/>
</dbReference>
<dbReference type="AlphaFoldDB" id="A0A918JEF0"/>
<dbReference type="EMBL" id="BMXP01000001">
    <property type="protein sequence ID" value="GGW74976.1"/>
    <property type="molecule type" value="Genomic_DNA"/>
</dbReference>
<sequence length="336" mass="35321">MKQMIIDGGNEGLDRLTLKDVNEPGGVGPGQIKVRIHASSLNFHDYSVAKGVIPTEAGRIPLSDGAGVVVEVGEGVTVFSEGDHVVSGFFPDWQRGAPTIGDFSRTPGDGIDGYARESVITPASYFTKAPEGWSHEESATITTAGLTAWRALIVEGGLKAGDTVLLLGTGGVSIYALQIAKAMGAIVAITSSSDEKLEKAKALGADFTVNYKTDPDWGKAVSNWTGGHGVDHVVEVGGPATLAQSIKACRVGGSIVLIGVLTGIDGNIPTATMMRKQIRLTGIIVGSHEEQTDFVKALESTGIKPVIDTQFPLERLADAFRFEESGKHFGKICITF</sequence>
<accession>A0A918JEF0</accession>
<keyword evidence="3" id="KW-1185">Reference proteome</keyword>
<comment type="caution">
    <text evidence="2">The sequence shown here is derived from an EMBL/GenBank/DDBJ whole genome shotgun (WGS) entry which is preliminary data.</text>
</comment>
<dbReference type="PANTHER" id="PTHR45033">
    <property type="match status" value="1"/>
</dbReference>
<reference evidence="2" key="1">
    <citation type="journal article" date="2014" name="Int. J. Syst. Evol. Microbiol.">
        <title>Complete genome sequence of Corynebacterium casei LMG S-19264T (=DSM 44701T), isolated from a smear-ripened cheese.</title>
        <authorList>
            <consortium name="US DOE Joint Genome Institute (JGI-PGF)"/>
            <person name="Walter F."/>
            <person name="Albersmeier A."/>
            <person name="Kalinowski J."/>
            <person name="Ruckert C."/>
        </authorList>
    </citation>
    <scope>NUCLEOTIDE SEQUENCE</scope>
    <source>
        <strain evidence="2">KCTC 22164</strain>
    </source>
</reference>
<organism evidence="2 3">
    <name type="scientific">Alteromonas halophila</name>
    <dbReference type="NCBI Taxonomy" id="516698"/>
    <lineage>
        <taxon>Bacteria</taxon>
        <taxon>Pseudomonadati</taxon>
        <taxon>Pseudomonadota</taxon>
        <taxon>Gammaproteobacteria</taxon>
        <taxon>Alteromonadales</taxon>
        <taxon>Alteromonadaceae</taxon>
        <taxon>Alteromonas/Salinimonas group</taxon>
        <taxon>Alteromonas</taxon>
    </lineage>
</organism>
<dbReference type="Gene3D" id="3.90.180.10">
    <property type="entry name" value="Medium-chain alcohol dehydrogenases, catalytic domain"/>
    <property type="match status" value="1"/>
</dbReference>
<dbReference type="Pfam" id="PF00107">
    <property type="entry name" value="ADH_zinc_N"/>
    <property type="match status" value="1"/>
</dbReference>
<name>A0A918JEF0_9ALTE</name>
<dbReference type="Proteomes" id="UP000631300">
    <property type="component" value="Unassembled WGS sequence"/>
</dbReference>
<evidence type="ECO:0000313" key="2">
    <source>
        <dbReference type="EMBL" id="GGW74976.1"/>
    </source>
</evidence>
<dbReference type="Pfam" id="PF08240">
    <property type="entry name" value="ADH_N"/>
    <property type="match status" value="1"/>
</dbReference>
<dbReference type="InterPro" id="IPR052711">
    <property type="entry name" value="Zinc_ADH-like"/>
</dbReference>
<dbReference type="InterPro" id="IPR013154">
    <property type="entry name" value="ADH-like_N"/>
</dbReference>
<dbReference type="SUPFAM" id="SSF51735">
    <property type="entry name" value="NAD(P)-binding Rossmann-fold domains"/>
    <property type="match status" value="1"/>
</dbReference>